<dbReference type="EMBL" id="JBHTND010000021">
    <property type="protein sequence ID" value="MFD1302985.1"/>
    <property type="molecule type" value="Genomic_DNA"/>
</dbReference>
<evidence type="ECO:0000259" key="2">
    <source>
        <dbReference type="PROSITE" id="PS50943"/>
    </source>
</evidence>
<organism evidence="3 4">
    <name type="scientific">Methylobacterium marchantiae</name>
    <dbReference type="NCBI Taxonomy" id="600331"/>
    <lineage>
        <taxon>Bacteria</taxon>
        <taxon>Pseudomonadati</taxon>
        <taxon>Pseudomonadota</taxon>
        <taxon>Alphaproteobacteria</taxon>
        <taxon>Hyphomicrobiales</taxon>
        <taxon>Methylobacteriaceae</taxon>
        <taxon>Methylobacterium</taxon>
    </lineage>
</organism>
<dbReference type="InterPro" id="IPR052345">
    <property type="entry name" value="Rad_response_metalloprotease"/>
</dbReference>
<comment type="similarity">
    <text evidence="1">Belongs to the short-chain fatty acyl-CoA assimilation regulator (ScfR) family.</text>
</comment>
<dbReference type="PROSITE" id="PS50943">
    <property type="entry name" value="HTH_CROC1"/>
    <property type="match status" value="1"/>
</dbReference>
<evidence type="ECO:0000256" key="1">
    <source>
        <dbReference type="ARBA" id="ARBA00007227"/>
    </source>
</evidence>
<sequence length="431" mass="48627">MAKLAVILNEREAREARVLSAEFDKALSSEMLFRPIISGLPPTVVTGFRKAIEAHNNELQSLLDAYEAAKAGDYSALQRRAGNDPGLGLIVGRIARGLTQKELGRKLGLKEQQIQRYEADRYTSISLGNFQRVANVLGMQWTLGLSDWAGSGWNIAKQISAIEVKKILKHARENAWFAVQDVDGPDEEESFNYLQRYVSNHIVKYGTPTLLRTGFHVEDHSDDLLLVAWRARVTRIAEEMLVKRQPEYNPLDISWLLELVRLSRHVDGPARAQQLLHSKGILLIVERQIPGMKVDGAAFLLNGTPVIGLTLRRDALDNFWFTLLHEVAHVILHYRAGLNIGFFDDAEAADIDEVEREANDFASNMLIPDEKWKRSPARITKSAAVVEKFARELEINPAIVFGRIRKERDDYTIFSSVIGANQVRKYFTTEG</sequence>
<evidence type="ECO:0000313" key="4">
    <source>
        <dbReference type="Proteomes" id="UP001597176"/>
    </source>
</evidence>
<evidence type="ECO:0000313" key="3">
    <source>
        <dbReference type="EMBL" id="MFD1302985.1"/>
    </source>
</evidence>
<dbReference type="InterPro" id="IPR001387">
    <property type="entry name" value="Cro/C1-type_HTH"/>
</dbReference>
<dbReference type="PANTHER" id="PTHR43236">
    <property type="entry name" value="ANTITOXIN HIGA1"/>
    <property type="match status" value="1"/>
</dbReference>
<name>A0ABW3X186_9HYPH</name>
<dbReference type="Gene3D" id="1.10.10.2910">
    <property type="match status" value="1"/>
</dbReference>
<dbReference type="CDD" id="cd00093">
    <property type="entry name" value="HTH_XRE"/>
    <property type="match status" value="1"/>
</dbReference>
<dbReference type="Pfam" id="PF06114">
    <property type="entry name" value="Peptidase_M78"/>
    <property type="match status" value="1"/>
</dbReference>
<comment type="caution">
    <text evidence="3">The sequence shown here is derived from an EMBL/GenBank/DDBJ whole genome shotgun (WGS) entry which is preliminary data.</text>
</comment>
<dbReference type="Proteomes" id="UP001597176">
    <property type="component" value="Unassembled WGS sequence"/>
</dbReference>
<feature type="domain" description="HTH cro/C1-type" evidence="2">
    <location>
        <begin position="93"/>
        <end position="145"/>
    </location>
</feature>
<dbReference type="PANTHER" id="PTHR43236:SF1">
    <property type="entry name" value="BLL7220 PROTEIN"/>
    <property type="match status" value="1"/>
</dbReference>
<protein>
    <submittedName>
        <fullName evidence="3">ImmA/IrrE family metallo-endopeptidase</fullName>
    </submittedName>
</protein>
<dbReference type="InterPro" id="IPR010359">
    <property type="entry name" value="IrrE_HExxH"/>
</dbReference>
<dbReference type="InterPro" id="IPR010982">
    <property type="entry name" value="Lambda_DNA-bd_dom_sf"/>
</dbReference>
<dbReference type="Gene3D" id="1.10.260.40">
    <property type="entry name" value="lambda repressor-like DNA-binding domains"/>
    <property type="match status" value="1"/>
</dbReference>
<dbReference type="Pfam" id="PF01381">
    <property type="entry name" value="HTH_3"/>
    <property type="match status" value="1"/>
</dbReference>
<accession>A0ABW3X186</accession>
<proteinExistence type="inferred from homology"/>
<keyword evidence="4" id="KW-1185">Reference proteome</keyword>
<reference evidence="4" key="1">
    <citation type="journal article" date="2019" name="Int. J. Syst. Evol. Microbiol.">
        <title>The Global Catalogue of Microorganisms (GCM) 10K type strain sequencing project: providing services to taxonomists for standard genome sequencing and annotation.</title>
        <authorList>
            <consortium name="The Broad Institute Genomics Platform"/>
            <consortium name="The Broad Institute Genome Sequencing Center for Infectious Disease"/>
            <person name="Wu L."/>
            <person name="Ma J."/>
        </authorList>
    </citation>
    <scope>NUCLEOTIDE SEQUENCE [LARGE SCALE GENOMIC DNA]</scope>
    <source>
        <strain evidence="4">CCUG 56108</strain>
    </source>
</reference>
<dbReference type="SMART" id="SM00530">
    <property type="entry name" value="HTH_XRE"/>
    <property type="match status" value="1"/>
</dbReference>
<dbReference type="RefSeq" id="WP_238205734.1">
    <property type="nucleotide sequence ID" value="NZ_JBHTND010000021.1"/>
</dbReference>
<gene>
    <name evidence="3" type="ORF">ACFQ4G_15535</name>
</gene>
<dbReference type="SUPFAM" id="SSF47413">
    <property type="entry name" value="lambda repressor-like DNA-binding domains"/>
    <property type="match status" value="1"/>
</dbReference>